<dbReference type="STRING" id="1194526.A284_09665"/>
<comment type="similarity">
    <text evidence="2">Belongs to the EamA transporter family.</text>
</comment>
<feature type="transmembrane region" description="Helical" evidence="6">
    <location>
        <begin position="7"/>
        <end position="27"/>
    </location>
</feature>
<keyword evidence="3 6" id="KW-0812">Transmembrane</keyword>
<feature type="transmembrane region" description="Helical" evidence="6">
    <location>
        <begin position="39"/>
        <end position="57"/>
    </location>
</feature>
<comment type="caution">
    <text evidence="8">The sequence shown here is derived from an EMBL/GenBank/DDBJ whole genome shotgun (WGS) entry which is preliminary data.</text>
</comment>
<feature type="transmembrane region" description="Helical" evidence="6">
    <location>
        <begin position="123"/>
        <end position="141"/>
    </location>
</feature>
<evidence type="ECO:0000313" key="8">
    <source>
        <dbReference type="EMBL" id="PTI51936.1"/>
    </source>
</evidence>
<feature type="transmembrane region" description="Helical" evidence="6">
    <location>
        <begin position="261"/>
        <end position="278"/>
    </location>
</feature>
<dbReference type="InterPro" id="IPR037185">
    <property type="entry name" value="EmrE-like"/>
</dbReference>
<name>A0A2T4Q2B2_STAWA</name>
<feature type="transmembrane region" description="Helical" evidence="6">
    <location>
        <begin position="238"/>
        <end position="255"/>
    </location>
</feature>
<feature type="transmembrane region" description="Helical" evidence="6">
    <location>
        <begin position="100"/>
        <end position="116"/>
    </location>
</feature>
<dbReference type="SUPFAM" id="SSF103481">
    <property type="entry name" value="Multidrug resistance efflux transporter EmrE"/>
    <property type="match status" value="2"/>
</dbReference>
<dbReference type="InterPro" id="IPR000620">
    <property type="entry name" value="EamA_dom"/>
</dbReference>
<dbReference type="EMBL" id="PZEV01000007">
    <property type="protein sequence ID" value="PTI51936.1"/>
    <property type="molecule type" value="Genomic_DNA"/>
</dbReference>
<accession>A0A2T4Q2B2</accession>
<feature type="transmembrane region" description="Helical" evidence="6">
    <location>
        <begin position="209"/>
        <end position="231"/>
    </location>
</feature>
<reference evidence="8 9" key="1">
    <citation type="journal article" date="2016" name="Front. Microbiol.">
        <title>Comprehensive Phylogenetic Analysis of Bovine Non-aureus Staphylococci Species Based on Whole-Genome Sequencing.</title>
        <authorList>
            <person name="Naushad S."/>
            <person name="Barkema H.W."/>
            <person name="Luby C."/>
            <person name="Condas L.A."/>
            <person name="Nobrega D.B."/>
            <person name="Carson D.A."/>
            <person name="De Buck J."/>
        </authorList>
    </citation>
    <scope>NUCLEOTIDE SEQUENCE [LARGE SCALE GENOMIC DNA]</scope>
    <source>
        <strain evidence="8 9">SNUC 2993</strain>
    </source>
</reference>
<feature type="transmembrane region" description="Helical" evidence="6">
    <location>
        <begin position="147"/>
        <end position="167"/>
    </location>
</feature>
<evidence type="ECO:0000313" key="9">
    <source>
        <dbReference type="Proteomes" id="UP000240717"/>
    </source>
</evidence>
<comment type="subcellular location">
    <subcellularLocation>
        <location evidence="1">Endomembrane system</location>
        <topology evidence="1">Multi-pass membrane protein</topology>
    </subcellularLocation>
</comment>
<keyword evidence="5 6" id="KW-0472">Membrane</keyword>
<dbReference type="PANTHER" id="PTHR22911">
    <property type="entry name" value="ACYL-MALONYL CONDENSING ENZYME-RELATED"/>
    <property type="match status" value="1"/>
</dbReference>
<evidence type="ECO:0000259" key="7">
    <source>
        <dbReference type="Pfam" id="PF00892"/>
    </source>
</evidence>
<dbReference type="Pfam" id="PF00892">
    <property type="entry name" value="EamA"/>
    <property type="match status" value="2"/>
</dbReference>
<dbReference type="GO" id="GO:0016020">
    <property type="term" value="C:membrane"/>
    <property type="evidence" value="ECO:0007669"/>
    <property type="project" value="UniProtKB-SubCell"/>
</dbReference>
<dbReference type="PANTHER" id="PTHR22911:SF6">
    <property type="entry name" value="SOLUTE CARRIER FAMILY 35 MEMBER G1"/>
    <property type="match status" value="1"/>
</dbReference>
<dbReference type="AlphaFoldDB" id="A0A2T4Q2B2"/>
<dbReference type="Proteomes" id="UP000240717">
    <property type="component" value="Unassembled WGS sequence"/>
</dbReference>
<organism evidence="8 9">
    <name type="scientific">Staphylococcus warneri</name>
    <dbReference type="NCBI Taxonomy" id="1292"/>
    <lineage>
        <taxon>Bacteria</taxon>
        <taxon>Bacillati</taxon>
        <taxon>Bacillota</taxon>
        <taxon>Bacilli</taxon>
        <taxon>Bacillales</taxon>
        <taxon>Staphylococcaceae</taxon>
        <taxon>Staphylococcus</taxon>
    </lineage>
</organism>
<proteinExistence type="inferred from homology"/>
<evidence type="ECO:0000256" key="2">
    <source>
        <dbReference type="ARBA" id="ARBA00007362"/>
    </source>
</evidence>
<evidence type="ECO:0000256" key="1">
    <source>
        <dbReference type="ARBA" id="ARBA00004127"/>
    </source>
</evidence>
<evidence type="ECO:0000256" key="4">
    <source>
        <dbReference type="ARBA" id="ARBA00022989"/>
    </source>
</evidence>
<sequence>MVLNPKIKGIIAILISAIGFSFMSVFFRLSGDLPVFQKSLARNLVAMFIPLFFIFKYKQPMFGKLSSQPLLISRSTLGLIGVLLNIYALDHMVLSDADTLMKLNPFWTILLCFIFLHEKVRKYQISAMIVAILGMLLIVKPEFSSSFIPALIGLLSGIFAASAYTCVRALSTREAPYTIVFYFSLFSVIVLIPFSIFTFEPMSKLQLLYLFGAGLSAAVGQIGITLAYSFAAAKDISIFTYASIIFTAIFGFILFGETPDLLSTIGYVVIISASYYMFEKARRESNQQQQH</sequence>
<evidence type="ECO:0000256" key="5">
    <source>
        <dbReference type="ARBA" id="ARBA00023136"/>
    </source>
</evidence>
<feature type="domain" description="EamA" evidence="7">
    <location>
        <begin position="150"/>
        <end position="276"/>
    </location>
</feature>
<feature type="domain" description="EamA" evidence="7">
    <location>
        <begin position="8"/>
        <end position="139"/>
    </location>
</feature>
<feature type="transmembrane region" description="Helical" evidence="6">
    <location>
        <begin position="179"/>
        <end position="197"/>
    </location>
</feature>
<evidence type="ECO:0000256" key="6">
    <source>
        <dbReference type="SAM" id="Phobius"/>
    </source>
</evidence>
<evidence type="ECO:0000256" key="3">
    <source>
        <dbReference type="ARBA" id="ARBA00022692"/>
    </source>
</evidence>
<keyword evidence="4 6" id="KW-1133">Transmembrane helix</keyword>
<protein>
    <submittedName>
        <fullName evidence="8">EamA/RhaT family transporter</fullName>
    </submittedName>
</protein>
<gene>
    <name evidence="8" type="ORF">BU085_03275</name>
</gene>
<feature type="transmembrane region" description="Helical" evidence="6">
    <location>
        <begin position="69"/>
        <end position="88"/>
    </location>
</feature>